<dbReference type="InterPro" id="IPR020816">
    <property type="entry name" value="Histone-like_DNA-bd_CS"/>
</dbReference>
<dbReference type="PROSITE" id="PS00045">
    <property type="entry name" value="HISTONE_LIKE"/>
    <property type="match status" value="1"/>
</dbReference>
<dbReference type="InterPro" id="IPR000119">
    <property type="entry name" value="Hist_DNA-bd"/>
</dbReference>
<dbReference type="RefSeq" id="WP_186412680.1">
    <property type="nucleotide sequence ID" value="NZ_FLQY01000396.1"/>
</dbReference>
<reference evidence="5 6" key="1">
    <citation type="submission" date="2016-06" db="EMBL/GenBank/DDBJ databases">
        <authorList>
            <person name="Kjaerup R.B."/>
            <person name="Dalgaard T.S."/>
            <person name="Juul-Madsen H.R."/>
        </authorList>
    </citation>
    <scope>NUCLEOTIDE SEQUENCE [LARGE SCALE GENOMIC DNA]</scope>
    <source>
        <strain evidence="5">2</strain>
    </source>
</reference>
<dbReference type="Gene3D" id="4.10.520.10">
    <property type="entry name" value="IHF-like DNA-binding proteins"/>
    <property type="match status" value="1"/>
</dbReference>
<dbReference type="PANTHER" id="PTHR33175:SF3">
    <property type="entry name" value="DNA-BINDING PROTEIN HU-BETA"/>
    <property type="match status" value="1"/>
</dbReference>
<dbReference type="AlphaFoldDB" id="A0A1A8Y1V7"/>
<organism evidence="5 6">
    <name type="scientific">Candidatus Propionivibrio aalborgensis</name>
    <dbReference type="NCBI Taxonomy" id="1860101"/>
    <lineage>
        <taxon>Bacteria</taxon>
        <taxon>Pseudomonadati</taxon>
        <taxon>Pseudomonadota</taxon>
        <taxon>Betaproteobacteria</taxon>
        <taxon>Rhodocyclales</taxon>
        <taxon>Rhodocyclaceae</taxon>
        <taxon>Propionivibrio</taxon>
    </lineage>
</organism>
<dbReference type="Proteomes" id="UP000199600">
    <property type="component" value="Unassembled WGS sequence"/>
</dbReference>
<dbReference type="PRINTS" id="PR01727">
    <property type="entry name" value="DNABINDINGHU"/>
</dbReference>
<dbReference type="SMART" id="SM00411">
    <property type="entry name" value="BHL"/>
    <property type="match status" value="1"/>
</dbReference>
<dbReference type="Pfam" id="PF00216">
    <property type="entry name" value="Bac_DNA_binding"/>
    <property type="match status" value="1"/>
</dbReference>
<dbReference type="GO" id="GO:0003677">
    <property type="term" value="F:DNA binding"/>
    <property type="evidence" value="ECO:0007669"/>
    <property type="project" value="UniProtKB-KW"/>
</dbReference>
<dbReference type="EMBL" id="FLQY01000396">
    <property type="protein sequence ID" value="SBT11139.1"/>
    <property type="molecule type" value="Genomic_DNA"/>
</dbReference>
<keyword evidence="3 5" id="KW-0238">DNA-binding</keyword>
<protein>
    <submittedName>
        <fullName evidence="5">HU, DNA-binding transcriptional regulator, beta subunit</fullName>
    </submittedName>
</protein>
<sequence length="98" mass="9968">MNKSELIDAISERTELSKVASGKALDAVIDSIVEAVASGDGVSLVGFGSFKAAARAAREGKNPKTGEKIKIAATTVPKFSAGATFKASVASAKGKKKK</sequence>
<evidence type="ECO:0000313" key="6">
    <source>
        <dbReference type="Proteomes" id="UP000199600"/>
    </source>
</evidence>
<evidence type="ECO:0000256" key="4">
    <source>
        <dbReference type="RuleBase" id="RU003939"/>
    </source>
</evidence>
<gene>
    <name evidence="5" type="primary">hupB</name>
    <name evidence="5" type="ORF">PROAA_900017</name>
</gene>
<accession>A0A1A8Y1V7</accession>
<dbReference type="SUPFAM" id="SSF47729">
    <property type="entry name" value="IHF-like DNA-binding proteins"/>
    <property type="match status" value="1"/>
</dbReference>
<dbReference type="CDD" id="cd13831">
    <property type="entry name" value="HU"/>
    <property type="match status" value="1"/>
</dbReference>
<comment type="similarity">
    <text evidence="1 4">Belongs to the bacterial histone-like protein family.</text>
</comment>
<name>A0A1A8Y1V7_9RHOO</name>
<keyword evidence="6" id="KW-1185">Reference proteome</keyword>
<dbReference type="GO" id="GO:0030261">
    <property type="term" value="P:chromosome condensation"/>
    <property type="evidence" value="ECO:0007669"/>
    <property type="project" value="UniProtKB-KW"/>
</dbReference>
<evidence type="ECO:0000256" key="2">
    <source>
        <dbReference type="ARBA" id="ARBA00023067"/>
    </source>
</evidence>
<dbReference type="PANTHER" id="PTHR33175">
    <property type="entry name" value="DNA-BINDING PROTEIN HU"/>
    <property type="match status" value="1"/>
</dbReference>
<dbReference type="InterPro" id="IPR010992">
    <property type="entry name" value="IHF-like_DNA-bd_dom_sf"/>
</dbReference>
<dbReference type="GO" id="GO:0030527">
    <property type="term" value="F:structural constituent of chromatin"/>
    <property type="evidence" value="ECO:0007669"/>
    <property type="project" value="InterPro"/>
</dbReference>
<evidence type="ECO:0000256" key="1">
    <source>
        <dbReference type="ARBA" id="ARBA00010529"/>
    </source>
</evidence>
<evidence type="ECO:0000313" key="5">
    <source>
        <dbReference type="EMBL" id="SBT11139.1"/>
    </source>
</evidence>
<evidence type="ECO:0000256" key="3">
    <source>
        <dbReference type="ARBA" id="ARBA00023125"/>
    </source>
</evidence>
<proteinExistence type="inferred from homology"/>
<keyword evidence="2" id="KW-0226">DNA condensation</keyword>